<dbReference type="PANTHER" id="PTHR45874:SF4">
    <property type="entry name" value="HOMEOBOX PROTEIN ABDOMINAL-B"/>
    <property type="match status" value="1"/>
</dbReference>
<dbReference type="PROSITE" id="PS50071">
    <property type="entry name" value="HOMEOBOX_2"/>
    <property type="match status" value="1"/>
</dbReference>
<sequence>MQGMFSSEMSGWKACFPSTTYGPRMNAFSGSRRPTSGFFQDKLIGASQADEPYQHARGLSTSSSTSVCCSIDKHNLLQAVDKGKLPMGQQPHQQAPQDQGTLLELRRCLQSTEFNKWTDTETGPLSKCHQMAFPIACYHPHQIKEESTHNRCAYDRVGSVAPDVGTYSKTNSEAYMVDTSTIPVPGYFRLSPTCACYMYNQHGHHHSTQQHSFHTGVLDPLAVCCTQPASTQRESELKYDEGAGRKYGTTSRSLSASENPSHETLGESISCGDASPEDSSETNMLQGDSECVPTSWLTRQSGRKKRCPYTKQQTLELEKEFLFNMYLTRERRVEISRYINLTDRQVKIWFQNRRMKLKRVNRENNGWTQMSTNFSFL</sequence>
<dbReference type="GO" id="GO:0000981">
    <property type="term" value="F:DNA-binding transcription factor activity, RNA polymerase II-specific"/>
    <property type="evidence" value="ECO:0007669"/>
    <property type="project" value="InterPro"/>
</dbReference>
<protein>
    <submittedName>
        <fullName evidence="10">Homeobox C10a</fullName>
    </submittedName>
</protein>
<feature type="compositionally biased region" description="Basic and acidic residues" evidence="8">
    <location>
        <begin position="235"/>
        <end position="244"/>
    </location>
</feature>
<evidence type="ECO:0000256" key="4">
    <source>
        <dbReference type="ARBA" id="ARBA00023155"/>
    </source>
</evidence>
<dbReference type="InterPro" id="IPR017970">
    <property type="entry name" value="Homeobox_CS"/>
</dbReference>
<dbReference type="PANTHER" id="PTHR45874">
    <property type="entry name" value="HOMEOBOX PROTEIN ABDOMINAL-B"/>
    <property type="match status" value="1"/>
</dbReference>
<evidence type="ECO:0000256" key="6">
    <source>
        <dbReference type="PROSITE-ProRule" id="PRU00108"/>
    </source>
</evidence>
<dbReference type="SMART" id="SM00389">
    <property type="entry name" value="HOX"/>
    <property type="match status" value="1"/>
</dbReference>
<dbReference type="InterPro" id="IPR001356">
    <property type="entry name" value="HD"/>
</dbReference>
<dbReference type="PROSITE" id="PS00027">
    <property type="entry name" value="HOMEOBOX_1"/>
    <property type="match status" value="1"/>
</dbReference>
<evidence type="ECO:0000256" key="7">
    <source>
        <dbReference type="RuleBase" id="RU000682"/>
    </source>
</evidence>
<dbReference type="GO" id="GO:0000978">
    <property type="term" value="F:RNA polymerase II cis-regulatory region sequence-specific DNA binding"/>
    <property type="evidence" value="ECO:0007669"/>
    <property type="project" value="TreeGrafter"/>
</dbReference>
<feature type="DNA-binding region" description="Homeobox" evidence="6">
    <location>
        <begin position="302"/>
        <end position="361"/>
    </location>
</feature>
<evidence type="ECO:0000259" key="9">
    <source>
        <dbReference type="PROSITE" id="PS50071"/>
    </source>
</evidence>
<dbReference type="Ensembl" id="ENSEBUT00000023176.1">
    <property type="protein sequence ID" value="ENSEBUP00000022600.1"/>
    <property type="gene ID" value="ENSEBUG00000013918.1"/>
</dbReference>
<name>A0A8C4QYT5_EPTBU</name>
<dbReference type="GeneTree" id="ENSGT00940000160855"/>
<dbReference type="InterPro" id="IPR020479">
    <property type="entry name" value="HD_metazoa"/>
</dbReference>
<evidence type="ECO:0000256" key="1">
    <source>
        <dbReference type="ARBA" id="ARBA00004123"/>
    </source>
</evidence>
<reference evidence="10" key="1">
    <citation type="submission" date="2025-08" db="UniProtKB">
        <authorList>
            <consortium name="Ensembl"/>
        </authorList>
    </citation>
    <scope>IDENTIFICATION</scope>
</reference>
<keyword evidence="11" id="KW-1185">Reference proteome</keyword>
<reference evidence="10" key="2">
    <citation type="submission" date="2025-09" db="UniProtKB">
        <authorList>
            <consortium name="Ensembl"/>
        </authorList>
    </citation>
    <scope>IDENTIFICATION</scope>
</reference>
<evidence type="ECO:0000256" key="2">
    <source>
        <dbReference type="ARBA" id="ARBA00006317"/>
    </source>
</evidence>
<dbReference type="SUPFAM" id="SSF46689">
    <property type="entry name" value="Homeodomain-like"/>
    <property type="match status" value="1"/>
</dbReference>
<dbReference type="CDD" id="cd00086">
    <property type="entry name" value="homeodomain"/>
    <property type="match status" value="1"/>
</dbReference>
<evidence type="ECO:0000256" key="3">
    <source>
        <dbReference type="ARBA" id="ARBA00023125"/>
    </source>
</evidence>
<dbReference type="PRINTS" id="PR00024">
    <property type="entry name" value="HOMEOBOX"/>
</dbReference>
<feature type="region of interest" description="Disordered" evidence="8">
    <location>
        <begin position="235"/>
        <end position="289"/>
    </location>
</feature>
<feature type="compositionally biased region" description="Polar residues" evidence="8">
    <location>
        <begin position="248"/>
        <end position="259"/>
    </location>
</feature>
<proteinExistence type="inferred from homology"/>
<dbReference type="Pfam" id="PF00046">
    <property type="entry name" value="Homeodomain"/>
    <property type="match status" value="1"/>
</dbReference>
<evidence type="ECO:0000313" key="10">
    <source>
        <dbReference type="Ensembl" id="ENSEBUP00000022600.1"/>
    </source>
</evidence>
<dbReference type="InterPro" id="IPR046333">
    <property type="entry name" value="HXA10/ABDB-like"/>
</dbReference>
<dbReference type="GO" id="GO:0005634">
    <property type="term" value="C:nucleus"/>
    <property type="evidence" value="ECO:0007669"/>
    <property type="project" value="UniProtKB-SubCell"/>
</dbReference>
<organism evidence="10 11">
    <name type="scientific">Eptatretus burgeri</name>
    <name type="common">Inshore hagfish</name>
    <dbReference type="NCBI Taxonomy" id="7764"/>
    <lineage>
        <taxon>Eukaryota</taxon>
        <taxon>Metazoa</taxon>
        <taxon>Chordata</taxon>
        <taxon>Craniata</taxon>
        <taxon>Vertebrata</taxon>
        <taxon>Cyclostomata</taxon>
        <taxon>Myxini</taxon>
        <taxon>Myxiniformes</taxon>
        <taxon>Myxinidae</taxon>
        <taxon>Eptatretinae</taxon>
        <taxon>Eptatretus</taxon>
    </lineage>
</organism>
<keyword evidence="5 6" id="KW-0539">Nucleus</keyword>
<evidence type="ECO:0000313" key="11">
    <source>
        <dbReference type="Proteomes" id="UP000694388"/>
    </source>
</evidence>
<dbReference type="AlphaFoldDB" id="A0A8C4QYT5"/>
<feature type="domain" description="Homeobox" evidence="9">
    <location>
        <begin position="300"/>
        <end position="360"/>
    </location>
</feature>
<dbReference type="Gene3D" id="1.10.10.60">
    <property type="entry name" value="Homeodomain-like"/>
    <property type="match status" value="1"/>
</dbReference>
<keyword evidence="3 6" id="KW-0238">DNA-binding</keyword>
<comment type="subcellular location">
    <subcellularLocation>
        <location evidence="1 6 7">Nucleus</location>
    </subcellularLocation>
</comment>
<dbReference type="InterPro" id="IPR009057">
    <property type="entry name" value="Homeodomain-like_sf"/>
</dbReference>
<evidence type="ECO:0000256" key="5">
    <source>
        <dbReference type="ARBA" id="ARBA00023242"/>
    </source>
</evidence>
<dbReference type="Proteomes" id="UP000694388">
    <property type="component" value="Unplaced"/>
</dbReference>
<accession>A0A8C4QYT5</accession>
<keyword evidence="4 6" id="KW-0371">Homeobox</keyword>
<evidence type="ECO:0000256" key="8">
    <source>
        <dbReference type="SAM" id="MobiDB-lite"/>
    </source>
</evidence>
<comment type="similarity">
    <text evidence="2">Belongs to the Abd-B homeobox family.</text>
</comment>